<keyword evidence="8" id="KW-0479">Metal-binding</keyword>
<feature type="binding site" evidence="8">
    <location>
        <position position="49"/>
    </location>
    <ligand>
        <name>Mg(2+)</name>
        <dbReference type="ChEBI" id="CHEBI:18420"/>
    </ligand>
</feature>
<keyword evidence="8" id="KW-0698">rRNA processing</keyword>
<keyword evidence="6 8" id="KW-0378">Hydrolase</keyword>
<evidence type="ECO:0000259" key="10">
    <source>
        <dbReference type="PROSITE" id="PS50137"/>
    </source>
</evidence>
<comment type="cofactor">
    <cofactor evidence="8">
        <name>Mg(2+)</name>
        <dbReference type="ChEBI" id="CHEBI:18420"/>
    </cofactor>
</comment>
<accession>A0ABS2ACL7</accession>
<dbReference type="CDD" id="cd10845">
    <property type="entry name" value="DSRM_RNAse_III_family"/>
    <property type="match status" value="1"/>
</dbReference>
<evidence type="ECO:0000256" key="4">
    <source>
        <dbReference type="ARBA" id="ARBA00022722"/>
    </source>
</evidence>
<comment type="subunit">
    <text evidence="8">Homodimer.</text>
</comment>
<proteinExistence type="inferred from homology"/>
<comment type="subcellular location">
    <subcellularLocation>
        <location evidence="8">Cytoplasm</location>
    </subcellularLocation>
</comment>
<dbReference type="RefSeq" id="WP_203377590.1">
    <property type="nucleotide sequence ID" value="NZ_JAENHP010000005.1"/>
</dbReference>
<dbReference type="Gene3D" id="1.10.1520.10">
    <property type="entry name" value="Ribonuclease III domain"/>
    <property type="match status" value="1"/>
</dbReference>
<dbReference type="EMBL" id="JAENHP010000005">
    <property type="protein sequence ID" value="MBM2617562.1"/>
    <property type="molecule type" value="Genomic_DNA"/>
</dbReference>
<dbReference type="HAMAP" id="MF_00104">
    <property type="entry name" value="RNase_III"/>
    <property type="match status" value="1"/>
</dbReference>
<sequence>MSDKRRRPPTLPLEEAFGVPLEPGLLERALTHRSYAYENGGLPTNERLEFLGDSVLGVVITSALFHNHPDLPEGQLAKLRASVVNMHALADVARGLGEQGLGRHLLLGKGEETTGGRDKASILADTLEALLGAIYLEHGLDVAGEVIHRLFDPLMAESAGRGAALDWKTSLQELTAALGLGVPDYVIEDSGPDHAKTFTAWVVVAGERYGGSEGRSKKQAEQRAAAAAWRILTERTSEPDGAVLDKPSDEPADEPDQ</sequence>
<feature type="active site" evidence="8">
    <location>
        <position position="128"/>
    </location>
</feature>
<dbReference type="SMART" id="SM00358">
    <property type="entry name" value="DSRM"/>
    <property type="match status" value="1"/>
</dbReference>
<evidence type="ECO:0000313" key="13">
    <source>
        <dbReference type="Proteomes" id="UP000632138"/>
    </source>
</evidence>
<feature type="domain" description="RNase III" evidence="11">
    <location>
        <begin position="25"/>
        <end position="139"/>
    </location>
</feature>
<dbReference type="Proteomes" id="UP000632138">
    <property type="component" value="Unassembled WGS sequence"/>
</dbReference>
<comment type="function">
    <text evidence="8">Digests double-stranded RNA. Involved in the processing of primary rRNA transcript to yield the immediate precursors to the large and small rRNAs (23S and 16S). Processes some mRNAs, and tRNAs when they are encoded in the rRNA operon. Processes pre-crRNA and tracrRNA of type II CRISPR loci if present in the organism.</text>
</comment>
<reference evidence="12 13" key="1">
    <citation type="submission" date="2021-01" db="EMBL/GenBank/DDBJ databases">
        <title>Actinoplanes sp. nov. LDG1-06 isolated from lichen.</title>
        <authorList>
            <person name="Saeng-In P."/>
            <person name="Phongsopitanun W."/>
            <person name="Kanchanasin P."/>
            <person name="Yuki M."/>
            <person name="Kudo T."/>
            <person name="Ohkuma M."/>
            <person name="Tanasupawat S."/>
        </authorList>
    </citation>
    <scope>NUCLEOTIDE SEQUENCE [LARGE SCALE GENOMIC DNA]</scope>
    <source>
        <strain evidence="12 13">LDG1-06</strain>
    </source>
</reference>
<keyword evidence="4 8" id="KW-0540">Nuclease</keyword>
<evidence type="ECO:0000256" key="1">
    <source>
        <dbReference type="ARBA" id="ARBA00000109"/>
    </source>
</evidence>
<keyword evidence="8" id="KW-0460">Magnesium</keyword>
<evidence type="ECO:0000256" key="9">
    <source>
        <dbReference type="SAM" id="MobiDB-lite"/>
    </source>
</evidence>
<evidence type="ECO:0000256" key="2">
    <source>
        <dbReference type="ARBA" id="ARBA00010183"/>
    </source>
</evidence>
<dbReference type="SMART" id="SM00535">
    <property type="entry name" value="RIBOc"/>
    <property type="match status" value="1"/>
</dbReference>
<name>A0ABS2ACL7_9ACTN</name>
<keyword evidence="5 8" id="KW-0255">Endonuclease</keyword>
<comment type="similarity">
    <text evidence="2">Belongs to the ribonuclease III family.</text>
</comment>
<evidence type="ECO:0000256" key="3">
    <source>
        <dbReference type="ARBA" id="ARBA00022664"/>
    </source>
</evidence>
<dbReference type="GO" id="GO:0004525">
    <property type="term" value="F:ribonuclease III activity"/>
    <property type="evidence" value="ECO:0007669"/>
    <property type="project" value="UniProtKB-EC"/>
</dbReference>
<keyword evidence="7 8" id="KW-0694">RNA-binding</keyword>
<organism evidence="12 13">
    <name type="scientific">Paractinoplanes ovalisporus</name>
    <dbReference type="NCBI Taxonomy" id="2810368"/>
    <lineage>
        <taxon>Bacteria</taxon>
        <taxon>Bacillati</taxon>
        <taxon>Actinomycetota</taxon>
        <taxon>Actinomycetes</taxon>
        <taxon>Micromonosporales</taxon>
        <taxon>Micromonosporaceae</taxon>
        <taxon>Paractinoplanes</taxon>
    </lineage>
</organism>
<keyword evidence="8" id="KW-0963">Cytoplasm</keyword>
<feature type="binding site" evidence="8">
    <location>
        <position position="128"/>
    </location>
    <ligand>
        <name>Mg(2+)</name>
        <dbReference type="ChEBI" id="CHEBI:18420"/>
    </ligand>
</feature>
<dbReference type="PROSITE" id="PS50142">
    <property type="entry name" value="RNASE_3_2"/>
    <property type="match status" value="1"/>
</dbReference>
<dbReference type="Gene3D" id="3.30.160.20">
    <property type="match status" value="1"/>
</dbReference>
<dbReference type="InterPro" id="IPR000999">
    <property type="entry name" value="RNase_III_dom"/>
</dbReference>
<keyword evidence="13" id="KW-1185">Reference proteome</keyword>
<dbReference type="CDD" id="cd00593">
    <property type="entry name" value="RIBOc"/>
    <property type="match status" value="1"/>
</dbReference>
<dbReference type="SUPFAM" id="SSF54768">
    <property type="entry name" value="dsRNA-binding domain-like"/>
    <property type="match status" value="1"/>
</dbReference>
<evidence type="ECO:0000256" key="5">
    <source>
        <dbReference type="ARBA" id="ARBA00022759"/>
    </source>
</evidence>
<keyword evidence="3 8" id="KW-0507">mRNA processing</keyword>
<dbReference type="Pfam" id="PF00035">
    <property type="entry name" value="dsrm"/>
    <property type="match status" value="1"/>
</dbReference>
<evidence type="ECO:0000256" key="7">
    <source>
        <dbReference type="ARBA" id="ARBA00022884"/>
    </source>
</evidence>
<comment type="catalytic activity">
    <reaction evidence="1 8">
        <text>Endonucleolytic cleavage to 5'-phosphomonoester.</text>
        <dbReference type="EC" id="3.1.26.3"/>
    </reaction>
</comment>
<evidence type="ECO:0000313" key="12">
    <source>
        <dbReference type="EMBL" id="MBM2617562.1"/>
    </source>
</evidence>
<feature type="active site" evidence="8">
    <location>
        <position position="53"/>
    </location>
</feature>
<keyword evidence="8" id="KW-0819">tRNA processing</keyword>
<feature type="domain" description="DRBM" evidence="10">
    <location>
        <begin position="166"/>
        <end position="234"/>
    </location>
</feature>
<gene>
    <name evidence="8" type="primary">rnc</name>
    <name evidence="12" type="ORF">JIG36_18565</name>
</gene>
<dbReference type="PANTHER" id="PTHR11207:SF0">
    <property type="entry name" value="RIBONUCLEASE 3"/>
    <property type="match status" value="1"/>
</dbReference>
<evidence type="ECO:0000256" key="6">
    <source>
        <dbReference type="ARBA" id="ARBA00022801"/>
    </source>
</evidence>
<comment type="caution">
    <text evidence="12">The sequence shown here is derived from an EMBL/GenBank/DDBJ whole genome shotgun (WGS) entry which is preliminary data.</text>
</comment>
<feature type="binding site" evidence="8">
    <location>
        <position position="125"/>
    </location>
    <ligand>
        <name>Mg(2+)</name>
        <dbReference type="ChEBI" id="CHEBI:18420"/>
    </ligand>
</feature>
<dbReference type="PANTHER" id="PTHR11207">
    <property type="entry name" value="RIBONUCLEASE III"/>
    <property type="match status" value="1"/>
</dbReference>
<dbReference type="EC" id="3.1.26.3" evidence="8"/>
<keyword evidence="8" id="KW-0699">rRNA-binding</keyword>
<dbReference type="InterPro" id="IPR014720">
    <property type="entry name" value="dsRBD_dom"/>
</dbReference>
<dbReference type="NCBIfam" id="TIGR02191">
    <property type="entry name" value="RNaseIII"/>
    <property type="match status" value="1"/>
</dbReference>
<dbReference type="SUPFAM" id="SSF69065">
    <property type="entry name" value="RNase III domain-like"/>
    <property type="match status" value="1"/>
</dbReference>
<dbReference type="Pfam" id="PF14622">
    <property type="entry name" value="Ribonucleas_3_3"/>
    <property type="match status" value="1"/>
</dbReference>
<dbReference type="InterPro" id="IPR036389">
    <property type="entry name" value="RNase_III_sf"/>
</dbReference>
<dbReference type="PROSITE" id="PS50137">
    <property type="entry name" value="DS_RBD"/>
    <property type="match status" value="1"/>
</dbReference>
<feature type="region of interest" description="Disordered" evidence="9">
    <location>
        <begin position="234"/>
        <end position="257"/>
    </location>
</feature>
<protein>
    <recommendedName>
        <fullName evidence="8">Ribonuclease 3</fullName>
        <ecNumber evidence="8">3.1.26.3</ecNumber>
    </recommendedName>
    <alternativeName>
        <fullName evidence="8">Ribonuclease III</fullName>
        <shortName evidence="8">RNase III</shortName>
    </alternativeName>
</protein>
<evidence type="ECO:0000256" key="8">
    <source>
        <dbReference type="HAMAP-Rule" id="MF_00104"/>
    </source>
</evidence>
<dbReference type="InterPro" id="IPR011907">
    <property type="entry name" value="RNase_III"/>
</dbReference>
<dbReference type="PROSITE" id="PS00517">
    <property type="entry name" value="RNASE_3_1"/>
    <property type="match status" value="1"/>
</dbReference>
<evidence type="ECO:0000259" key="11">
    <source>
        <dbReference type="PROSITE" id="PS50142"/>
    </source>
</evidence>